<feature type="domain" description="FAD-dependent urate hydroxylase HpyO/Asp monooxygenase CreE-like FAD/NAD(P)-binding" evidence="1">
    <location>
        <begin position="24"/>
        <end position="172"/>
    </location>
</feature>
<dbReference type="Pfam" id="PF13454">
    <property type="entry name" value="NAD_binding_9"/>
    <property type="match status" value="1"/>
</dbReference>
<organism evidence="2 3">
    <name type="scientific">Streptomyces luteoverticillatus</name>
    <name type="common">Streptoverticillium luteoverticillatus</name>
    <dbReference type="NCBI Taxonomy" id="66425"/>
    <lineage>
        <taxon>Bacteria</taxon>
        <taxon>Bacillati</taxon>
        <taxon>Actinomycetota</taxon>
        <taxon>Actinomycetes</taxon>
        <taxon>Kitasatosporales</taxon>
        <taxon>Streptomycetaceae</taxon>
        <taxon>Streptomyces</taxon>
    </lineage>
</organism>
<evidence type="ECO:0000313" key="2">
    <source>
        <dbReference type="EMBL" id="AZQ70381.1"/>
    </source>
</evidence>
<protein>
    <recommendedName>
        <fullName evidence="1">FAD-dependent urate hydroxylase HpyO/Asp monooxygenase CreE-like FAD/NAD(P)-binding domain-containing protein</fullName>
    </recommendedName>
</protein>
<dbReference type="AlphaFoldDB" id="A0A3S9PDJ9"/>
<keyword evidence="3" id="KW-1185">Reference proteome</keyword>
<proteinExistence type="predicted"/>
<dbReference type="Gene3D" id="3.50.50.60">
    <property type="entry name" value="FAD/NAD(P)-binding domain"/>
    <property type="match status" value="1"/>
</dbReference>
<dbReference type="SUPFAM" id="SSF51905">
    <property type="entry name" value="FAD/NAD(P)-binding domain"/>
    <property type="match status" value="1"/>
</dbReference>
<name>A0A3S9PDJ9_STRLT</name>
<dbReference type="Proteomes" id="UP000267900">
    <property type="component" value="Chromosome"/>
</dbReference>
<dbReference type="RefSeq" id="WP_126912946.1">
    <property type="nucleotide sequence ID" value="NZ_CP034587.1"/>
</dbReference>
<dbReference type="InterPro" id="IPR038732">
    <property type="entry name" value="HpyO/CreE_NAD-binding"/>
</dbReference>
<evidence type="ECO:0000313" key="3">
    <source>
        <dbReference type="Proteomes" id="UP000267900"/>
    </source>
</evidence>
<dbReference type="InterPro" id="IPR036188">
    <property type="entry name" value="FAD/NAD-bd_sf"/>
</dbReference>
<dbReference type="OrthoDB" id="101972at2"/>
<evidence type="ECO:0000259" key="1">
    <source>
        <dbReference type="Pfam" id="PF13454"/>
    </source>
</evidence>
<dbReference type="EMBL" id="CP034587">
    <property type="protein sequence ID" value="AZQ70381.1"/>
    <property type="molecule type" value="Genomic_DNA"/>
</dbReference>
<reference evidence="2 3" key="1">
    <citation type="submission" date="2018-12" db="EMBL/GenBank/DDBJ databases">
        <title>The whole draft genome of Streptomyce luteoverticillatus CGMCC 15060.</title>
        <authorList>
            <person name="Feng Z."/>
            <person name="Chen G."/>
            <person name="Zhang J."/>
            <person name="Zhu H."/>
            <person name="Yu X."/>
            <person name="Zhang W."/>
            <person name="Zhang X."/>
        </authorList>
    </citation>
    <scope>NUCLEOTIDE SEQUENCE [LARGE SCALE GENOMIC DNA]</scope>
    <source>
        <strain evidence="2 3">CGMCC 15060</strain>
    </source>
</reference>
<accession>A0A3S9PDJ9</accession>
<dbReference type="InterPro" id="IPR052189">
    <property type="entry name" value="L-asp_N-monooxygenase_NS-form"/>
</dbReference>
<dbReference type="PANTHER" id="PTHR40254:SF1">
    <property type="entry name" value="BLR0577 PROTEIN"/>
    <property type="match status" value="1"/>
</dbReference>
<dbReference type="PANTHER" id="PTHR40254">
    <property type="entry name" value="BLR0577 PROTEIN"/>
    <property type="match status" value="1"/>
</dbReference>
<gene>
    <name evidence="2" type="ORF">EKH77_03365</name>
</gene>
<sequence>MGPSGQAGQDAACDTACDAARDVVIVGAGVAGTSVFLCLVRALSRENAGRMRSIRIVDPNPVGWGLAFGDTDPLLLCNSAAEVNSLLADEPADFVAYLRQHGWTGEPRDCVPRVRMAEYCRDRFEEAREAAEALGVEVAHVPAVVNSIAAGTVRLSTGQELYADAVVVCTGVHRPRVPDGFAAFTGHPRYSPAPYPAARLRDPELGPPPGAEVLVLGSRQSAIDASLLLCREGHRVTMASPSGVLPAVRVSLGAPVGDFPSLEGLARLDPDDPLLEEKVRRAVVEAVRSLDPTPLRLQSSSAGDPVARLREETALVEAGACAWPGAVMAALEAVIELGARLPAERRAALLERHGWFVARYATAMTVVNARRLLTHIDSGALRLAGGYPDAVAFEAGAWRVEWPGGGGPERFGHVVNATGFDQPRLYWSEDGTALHPAEPPRHSGTVDFLADDLRVRRSPGARPERVWVVGVGTHVRFPFSNHLRQVVRQARRVAGEVSGTADGTGV</sequence>